<comment type="caution">
    <text evidence="2">The sequence shown here is derived from an EMBL/GenBank/DDBJ whole genome shotgun (WGS) entry which is preliminary data.</text>
</comment>
<organism evidence="2 3">
    <name type="scientific">Handroanthus impetiginosus</name>
    <dbReference type="NCBI Taxonomy" id="429701"/>
    <lineage>
        <taxon>Eukaryota</taxon>
        <taxon>Viridiplantae</taxon>
        <taxon>Streptophyta</taxon>
        <taxon>Embryophyta</taxon>
        <taxon>Tracheophyta</taxon>
        <taxon>Spermatophyta</taxon>
        <taxon>Magnoliopsida</taxon>
        <taxon>eudicotyledons</taxon>
        <taxon>Gunneridae</taxon>
        <taxon>Pentapetalae</taxon>
        <taxon>asterids</taxon>
        <taxon>lamiids</taxon>
        <taxon>Lamiales</taxon>
        <taxon>Bignoniaceae</taxon>
        <taxon>Crescentiina</taxon>
        <taxon>Tabebuia alliance</taxon>
        <taxon>Handroanthus</taxon>
    </lineage>
</organism>
<feature type="region of interest" description="Disordered" evidence="1">
    <location>
        <begin position="35"/>
        <end position="55"/>
    </location>
</feature>
<protein>
    <submittedName>
        <fullName evidence="2">Uncharacterized protein</fullName>
    </submittedName>
</protein>
<evidence type="ECO:0000313" key="2">
    <source>
        <dbReference type="EMBL" id="PIN07023.1"/>
    </source>
</evidence>
<keyword evidence="3" id="KW-1185">Reference proteome</keyword>
<reference evidence="3" key="1">
    <citation type="journal article" date="2018" name="Gigascience">
        <title>Genome assembly of the Pink Ipe (Handroanthus impetiginosus, Bignoniaceae), a highly valued, ecologically keystone Neotropical timber forest tree.</title>
        <authorList>
            <person name="Silva-Junior O.B."/>
            <person name="Grattapaglia D."/>
            <person name="Novaes E."/>
            <person name="Collevatti R.G."/>
        </authorList>
    </citation>
    <scope>NUCLEOTIDE SEQUENCE [LARGE SCALE GENOMIC DNA]</scope>
    <source>
        <strain evidence="3">cv. UFG-1</strain>
    </source>
</reference>
<evidence type="ECO:0000313" key="3">
    <source>
        <dbReference type="Proteomes" id="UP000231279"/>
    </source>
</evidence>
<feature type="compositionally biased region" description="Polar residues" evidence="1">
    <location>
        <begin position="44"/>
        <end position="54"/>
    </location>
</feature>
<dbReference type="PANTHER" id="PTHR34278:SF1">
    <property type="entry name" value="PROTEIN THI031, PUTATIVE-RELATED"/>
    <property type="match status" value="1"/>
</dbReference>
<dbReference type="OrthoDB" id="663108at2759"/>
<proteinExistence type="predicted"/>
<evidence type="ECO:0000256" key="1">
    <source>
        <dbReference type="SAM" id="MobiDB-lite"/>
    </source>
</evidence>
<dbReference type="AlphaFoldDB" id="A0A2G9GP25"/>
<dbReference type="EMBL" id="NKXS01004242">
    <property type="protein sequence ID" value="PIN07023.1"/>
    <property type="molecule type" value="Genomic_DNA"/>
</dbReference>
<dbReference type="Proteomes" id="UP000231279">
    <property type="component" value="Unassembled WGS sequence"/>
</dbReference>
<gene>
    <name evidence="2" type="ORF">CDL12_20416</name>
</gene>
<dbReference type="PANTHER" id="PTHR34278">
    <property type="entry name" value="PROTEIN THI031, PUTATIVE-RELATED"/>
    <property type="match status" value="1"/>
</dbReference>
<accession>A0A2G9GP25</accession>
<sequence>MRREGRQHGMVRTYPILPVPWDLRPKSRTLNELVPPPTAGIFAKTSTKPTNHSKFTGKCGRPMCRQCHILPASKSKNKVKGVQKIRFSSAQKVVDAEPDLKFSGFSVSSVLNFLSNDNDYEDNYIDDNDILEIGECDTE</sequence>
<name>A0A2G9GP25_9LAMI</name>